<keyword evidence="3" id="KW-1185">Reference proteome</keyword>
<protein>
    <recommendedName>
        <fullName evidence="4">DUF2523 domain-containing protein</fullName>
    </recommendedName>
</protein>
<proteinExistence type="predicted"/>
<organism evidence="2 3">
    <name type="scientific">Piscinibacter gummiphilus</name>
    <dbReference type="NCBI Taxonomy" id="946333"/>
    <lineage>
        <taxon>Bacteria</taxon>
        <taxon>Pseudomonadati</taxon>
        <taxon>Pseudomonadota</taxon>
        <taxon>Betaproteobacteria</taxon>
        <taxon>Burkholderiales</taxon>
        <taxon>Sphaerotilaceae</taxon>
        <taxon>Piscinibacter</taxon>
    </lineage>
</organism>
<keyword evidence="1" id="KW-1133">Transmembrane helix</keyword>
<feature type="transmembrane region" description="Helical" evidence="1">
    <location>
        <begin position="15"/>
        <end position="41"/>
    </location>
</feature>
<sequence>MINTLFQRVVLSRLWLTFVVLGVSFLVGALGTLNLVSLLAANLQLLREHGVMALMDGALQQLIELVAQGFVSCVAYVVFKTCEHRLSAWLGGGA</sequence>
<gene>
    <name evidence="2" type="ORF">RXV79_17230</name>
</gene>
<name>A0ABZ0CNV8_9BURK</name>
<dbReference type="EMBL" id="CP136336">
    <property type="protein sequence ID" value="WOB06662.1"/>
    <property type="molecule type" value="Genomic_DNA"/>
</dbReference>
<keyword evidence="1" id="KW-0472">Membrane</keyword>
<evidence type="ECO:0000313" key="2">
    <source>
        <dbReference type="EMBL" id="WOB06662.1"/>
    </source>
</evidence>
<evidence type="ECO:0000313" key="3">
    <source>
        <dbReference type="Proteomes" id="UP001303946"/>
    </source>
</evidence>
<dbReference type="Proteomes" id="UP001303946">
    <property type="component" value="Chromosome"/>
</dbReference>
<dbReference type="RefSeq" id="WP_316699228.1">
    <property type="nucleotide sequence ID" value="NZ_CP136336.1"/>
</dbReference>
<accession>A0ABZ0CNV8</accession>
<evidence type="ECO:0008006" key="4">
    <source>
        <dbReference type="Google" id="ProtNLM"/>
    </source>
</evidence>
<keyword evidence="1" id="KW-0812">Transmembrane</keyword>
<reference evidence="2 3" key="1">
    <citation type="submission" date="2023-10" db="EMBL/GenBank/DDBJ databases">
        <title>Bacteria for the degradation of biodegradable plastic PBAT(Polybutylene adipate terephthalate).</title>
        <authorList>
            <person name="Weon H.-Y."/>
            <person name="Yeon J."/>
        </authorList>
    </citation>
    <scope>NUCLEOTIDE SEQUENCE [LARGE SCALE GENOMIC DNA]</scope>
    <source>
        <strain evidence="2 3">SBD 7-3</strain>
    </source>
</reference>
<evidence type="ECO:0000256" key="1">
    <source>
        <dbReference type="SAM" id="Phobius"/>
    </source>
</evidence>
<feature type="transmembrane region" description="Helical" evidence="1">
    <location>
        <begin position="62"/>
        <end position="79"/>
    </location>
</feature>